<name>A0ABU8IZ55_9BURK</name>
<protein>
    <submittedName>
        <fullName evidence="1">Uncharacterized protein</fullName>
    </submittedName>
</protein>
<accession>A0ABU8IZ55</accession>
<sequence>MQIFVDAGSLDSHRRAAPVIRSRSVRSRAAPLRRFLALPVRARAHVAGDIAAQVAARRRRREILIACFRLLPSLEGRRLLRPPVPALRALLRKGSCGKQRNDRAADTQ</sequence>
<reference evidence="1 2" key="1">
    <citation type="journal article" date="2022" name="Arch. Microbiol.">
        <title>Paraburkholderia bengalensis sp. nov. isolated from roots of Oryza sativa, IR64.</title>
        <authorList>
            <person name="Nag P."/>
            <person name="Mondal N."/>
            <person name="Sarkar J."/>
            <person name="Das S."/>
        </authorList>
    </citation>
    <scope>NUCLEOTIDE SEQUENCE [LARGE SCALE GENOMIC DNA]</scope>
    <source>
        <strain evidence="1 2">IR64_4_BI</strain>
    </source>
</reference>
<gene>
    <name evidence="1" type="ORF">H3V53_26150</name>
</gene>
<evidence type="ECO:0000313" key="2">
    <source>
        <dbReference type="Proteomes" id="UP001386437"/>
    </source>
</evidence>
<evidence type="ECO:0000313" key="1">
    <source>
        <dbReference type="EMBL" id="MEI6000548.1"/>
    </source>
</evidence>
<comment type="caution">
    <text evidence="1">The sequence shown here is derived from an EMBL/GenBank/DDBJ whole genome shotgun (WGS) entry which is preliminary data.</text>
</comment>
<proteinExistence type="predicted"/>
<dbReference type="EMBL" id="JACFYJ010000053">
    <property type="protein sequence ID" value="MEI6000548.1"/>
    <property type="molecule type" value="Genomic_DNA"/>
</dbReference>
<dbReference type="Proteomes" id="UP001386437">
    <property type="component" value="Unassembled WGS sequence"/>
</dbReference>
<keyword evidence="2" id="KW-1185">Reference proteome</keyword>
<organism evidence="1 2">
    <name type="scientific">Paraburkholderia bengalensis</name>
    <dbReference type="NCBI Taxonomy" id="2747562"/>
    <lineage>
        <taxon>Bacteria</taxon>
        <taxon>Pseudomonadati</taxon>
        <taxon>Pseudomonadota</taxon>
        <taxon>Betaproteobacteria</taxon>
        <taxon>Burkholderiales</taxon>
        <taxon>Burkholderiaceae</taxon>
        <taxon>Paraburkholderia</taxon>
    </lineage>
</organism>